<feature type="transmembrane region" description="Helical" evidence="11">
    <location>
        <begin position="45"/>
        <end position="69"/>
    </location>
</feature>
<dbReference type="InterPro" id="IPR000454">
    <property type="entry name" value="ATP_synth_F0_csu"/>
</dbReference>
<evidence type="ECO:0000256" key="6">
    <source>
        <dbReference type="ARBA" id="ARBA00023121"/>
    </source>
</evidence>
<dbReference type="AlphaFoldDB" id="A0A5C0UGT9"/>
<gene>
    <name evidence="13" type="ORF">FZC34_01145</name>
</gene>
<keyword evidence="7 11" id="KW-0472">Membrane</keyword>
<keyword evidence="3" id="KW-0813">Transport</keyword>
<keyword evidence="5 11" id="KW-1133">Transmembrane helix</keyword>
<comment type="subcellular location">
    <subcellularLocation>
        <location evidence="1">Membrane</location>
        <topology evidence="1">Multi-pass membrane protein</topology>
    </subcellularLocation>
</comment>
<organism evidence="13 14">
    <name type="scientific">Candidatus Cytomitobacter primus</name>
    <dbReference type="NCBI Taxonomy" id="2066024"/>
    <lineage>
        <taxon>Bacteria</taxon>
        <taxon>Pseudomonadati</taxon>
        <taxon>Pseudomonadota</taxon>
        <taxon>Alphaproteobacteria</taxon>
        <taxon>Holosporales</taxon>
        <taxon>Holosporaceae</taxon>
        <taxon>Candidatus Cytomitobacter</taxon>
    </lineage>
</organism>
<evidence type="ECO:0000256" key="8">
    <source>
        <dbReference type="ARBA" id="ARBA00023310"/>
    </source>
</evidence>
<feature type="domain" description="V-ATPase proteolipid subunit C-like" evidence="12">
    <location>
        <begin position="6"/>
        <end position="68"/>
    </location>
</feature>
<dbReference type="Pfam" id="PF00137">
    <property type="entry name" value="ATP-synt_C"/>
    <property type="match status" value="1"/>
</dbReference>
<dbReference type="InterPro" id="IPR002379">
    <property type="entry name" value="ATPase_proteolipid_c-like_dom"/>
</dbReference>
<name>A0A5C0UGT9_9PROT</name>
<evidence type="ECO:0000256" key="9">
    <source>
        <dbReference type="ARBA" id="ARBA00032200"/>
    </source>
</evidence>
<dbReference type="GO" id="GO:0033177">
    <property type="term" value="C:proton-transporting two-sector ATPase complex, proton-transporting domain"/>
    <property type="evidence" value="ECO:0007669"/>
    <property type="project" value="InterPro"/>
</dbReference>
<evidence type="ECO:0000256" key="5">
    <source>
        <dbReference type="ARBA" id="ARBA00022989"/>
    </source>
</evidence>
<keyword evidence="3" id="KW-0406">Ion transport</keyword>
<proteinExistence type="inferred from homology"/>
<protein>
    <recommendedName>
        <fullName evidence="9">ATP synthase F(0) sector subunit c</fullName>
    </recommendedName>
    <alternativeName>
        <fullName evidence="10">F-type ATPase subunit c</fullName>
    </alternativeName>
</protein>
<dbReference type="InterPro" id="IPR035921">
    <property type="entry name" value="F/V-ATP_Csub_sf"/>
</dbReference>
<reference evidence="13 14" key="1">
    <citation type="submission" date="2019-08" db="EMBL/GenBank/DDBJ databases">
        <title>Highly reduced genomes of protist endosymbionts show evolutionary convergence.</title>
        <authorList>
            <person name="George E."/>
            <person name="Husnik F."/>
            <person name="Tashyreva D."/>
            <person name="Prokopchuk G."/>
            <person name="Horak A."/>
            <person name="Kwong W.K."/>
            <person name="Lukes J."/>
            <person name="Keeling P.J."/>
        </authorList>
    </citation>
    <scope>NUCLEOTIDE SEQUENCE [LARGE SCALE GENOMIC DNA]</scope>
    <source>
        <strain evidence="13">1604LC</strain>
    </source>
</reference>
<dbReference type="Proteomes" id="UP000325004">
    <property type="component" value="Chromosome"/>
</dbReference>
<keyword evidence="8" id="KW-0066">ATP synthesis</keyword>
<dbReference type="RefSeq" id="WP_148971628.1">
    <property type="nucleotide sequence ID" value="NZ_CP043316.1"/>
</dbReference>
<dbReference type="KEGG" id="cpri:FZC34_01145"/>
<keyword evidence="3" id="KW-0375">Hydrogen ion transport</keyword>
<dbReference type="GO" id="GO:0015078">
    <property type="term" value="F:proton transmembrane transporter activity"/>
    <property type="evidence" value="ECO:0007669"/>
    <property type="project" value="InterPro"/>
</dbReference>
<keyword evidence="6" id="KW-0446">Lipid-binding</keyword>
<sequence length="71" mass="7285">MSVKMFAAAIALLPLIGVSLGLSRLFSSLFSAISNNPVAKDSMSTLAFVGAGLLESLALLSFIIAILIVST</sequence>
<accession>A0A5C0UGT9</accession>
<keyword evidence="3" id="KW-0138">CF(0)</keyword>
<dbReference type="Gene3D" id="1.20.20.10">
    <property type="entry name" value="F1F0 ATP synthase subunit C"/>
    <property type="match status" value="1"/>
</dbReference>
<comment type="similarity">
    <text evidence="2">Belongs to the ATPase C chain family.</text>
</comment>
<evidence type="ECO:0000259" key="12">
    <source>
        <dbReference type="Pfam" id="PF00137"/>
    </source>
</evidence>
<evidence type="ECO:0000313" key="13">
    <source>
        <dbReference type="EMBL" id="QEK38512.1"/>
    </source>
</evidence>
<evidence type="ECO:0000256" key="10">
    <source>
        <dbReference type="ARBA" id="ARBA00032887"/>
    </source>
</evidence>
<evidence type="ECO:0000256" key="2">
    <source>
        <dbReference type="ARBA" id="ARBA00006704"/>
    </source>
</evidence>
<dbReference type="GO" id="GO:0008289">
    <property type="term" value="F:lipid binding"/>
    <property type="evidence" value="ECO:0007669"/>
    <property type="project" value="UniProtKB-KW"/>
</dbReference>
<evidence type="ECO:0000256" key="1">
    <source>
        <dbReference type="ARBA" id="ARBA00004141"/>
    </source>
</evidence>
<dbReference type="InterPro" id="IPR038662">
    <property type="entry name" value="ATP_synth_F0_csu_sf"/>
</dbReference>
<dbReference type="GO" id="GO:0045259">
    <property type="term" value="C:proton-transporting ATP synthase complex"/>
    <property type="evidence" value="ECO:0007669"/>
    <property type="project" value="UniProtKB-KW"/>
</dbReference>
<evidence type="ECO:0000256" key="4">
    <source>
        <dbReference type="ARBA" id="ARBA00022692"/>
    </source>
</evidence>
<evidence type="ECO:0000256" key="11">
    <source>
        <dbReference type="SAM" id="Phobius"/>
    </source>
</evidence>
<evidence type="ECO:0000313" key="14">
    <source>
        <dbReference type="Proteomes" id="UP000325004"/>
    </source>
</evidence>
<evidence type="ECO:0000256" key="7">
    <source>
        <dbReference type="ARBA" id="ARBA00023136"/>
    </source>
</evidence>
<dbReference type="SUPFAM" id="SSF81333">
    <property type="entry name" value="F1F0 ATP synthase subunit C"/>
    <property type="match status" value="1"/>
</dbReference>
<evidence type="ECO:0000256" key="3">
    <source>
        <dbReference type="ARBA" id="ARBA00022547"/>
    </source>
</evidence>
<keyword evidence="14" id="KW-1185">Reference proteome</keyword>
<dbReference type="GO" id="GO:0015986">
    <property type="term" value="P:proton motive force-driven ATP synthesis"/>
    <property type="evidence" value="ECO:0007669"/>
    <property type="project" value="InterPro"/>
</dbReference>
<dbReference type="EMBL" id="CP043316">
    <property type="protein sequence ID" value="QEK38512.1"/>
    <property type="molecule type" value="Genomic_DNA"/>
</dbReference>
<keyword evidence="4 11" id="KW-0812">Transmembrane</keyword>
<dbReference type="PRINTS" id="PR00124">
    <property type="entry name" value="ATPASEC"/>
</dbReference>